<dbReference type="PANTHER" id="PTHR18934">
    <property type="entry name" value="ATP-DEPENDENT RNA HELICASE"/>
    <property type="match status" value="1"/>
</dbReference>
<dbReference type="FunFam" id="3.40.50.300:FF:000819">
    <property type="entry name" value="ATP dependent RNA helicase, putative"/>
    <property type="match status" value="1"/>
</dbReference>
<dbReference type="CDD" id="cd17917">
    <property type="entry name" value="DEXHc_RHA-like"/>
    <property type="match status" value="1"/>
</dbReference>
<evidence type="ECO:0000256" key="8">
    <source>
        <dbReference type="ARBA" id="ARBA00022840"/>
    </source>
</evidence>
<keyword evidence="8" id="KW-0067">ATP-binding</keyword>
<keyword evidence="9" id="KW-0694">RNA-binding</keyword>
<dbReference type="InterPro" id="IPR014001">
    <property type="entry name" value="Helicase_ATP-bd"/>
</dbReference>
<evidence type="ECO:0000256" key="6">
    <source>
        <dbReference type="ARBA" id="ARBA00022801"/>
    </source>
</evidence>
<keyword evidence="7" id="KW-0347">Helicase</keyword>
<feature type="region of interest" description="Disordered" evidence="12">
    <location>
        <begin position="1"/>
        <end position="66"/>
    </location>
</feature>
<dbReference type="EMBL" id="KV426104">
    <property type="protein sequence ID" value="KZV88269.1"/>
    <property type="molecule type" value="Genomic_DNA"/>
</dbReference>
<dbReference type="InterPro" id="IPR011545">
    <property type="entry name" value="DEAD/DEAH_box_helicase_dom"/>
</dbReference>
<dbReference type="Gene3D" id="3.40.50.300">
    <property type="entry name" value="P-loop containing nucleotide triphosphate hydrolases"/>
    <property type="match status" value="2"/>
</dbReference>
<feature type="compositionally biased region" description="Pro residues" evidence="12">
    <location>
        <begin position="230"/>
        <end position="239"/>
    </location>
</feature>
<dbReference type="Pfam" id="PF00271">
    <property type="entry name" value="Helicase_C"/>
    <property type="match status" value="1"/>
</dbReference>
<dbReference type="PANTHER" id="PTHR18934:SF145">
    <property type="entry name" value="ATP-DEPENDENT RNA HELICASE DHX57-RELATED"/>
    <property type="match status" value="1"/>
</dbReference>
<sequence>MAKKKRTQLKPVARGFATTSVPKKAAAPVDNEDSASEQPAESAQETPDALAPPNAANGEAGATTPVAEGEFSFEKAEEHGLQVWIEKNQDKTEREIVRTLKTIEYDRRFAKSFPPLALDDVARDKILELALSDAENSPKTLLDEAEDKVLARLGVTYGVLRRLGFNEDRVTECLNAISGVELDEAIEWLYLHSSEEDIAQDLDLPDTAEVKMPRTPRTTSTFLASAYSAEPPPTPPTPSLPSFYATSDASRDSIAAVSDRSTPQPSGTDASSVTNDSTADTSTTGSSDDELERDPNADYAKLKLRIHELEVARQKRTRGKGAPDDTSLKDLRARLEKTKKHYFFKEKEAEALYRAEKTKADTAALNARLKGLDTKLSPAPKGKRRTPSIAASSDDDEVIGIFGSALEEIPKEIQGSNGAVITVKDMSLPKHWAGRTPKTLLSETVSKLDRYAVVTYRIVGGESRVMRAGCTIRWEGGKVDAWEMSHIGCPDATQAEQYIATVALHSVSFTTSEGFAGGGTAATSSGNQTYFRTLPPSFRDLWDELEGERKRTEDAQNRAVWAKLRTVVEPKIGSIDKSAVKSNKAAVPSTAPTNLRTSTSSQLSPEQIMAGFAARQASYEYQEMLVQRNRLPIAAYRHQIVQALEQSQVLVLSGETGCGKSTQLPAFILEDQLAQGKHCKIYCTEPRRISAISLAQRVSQELGDPPGAVGTASSLVGYSIRLESNTHRNTRLAFVTNGIALRMLENGSGAGGSGTAFDEITHIIIDEVHERTIESDFLLIVLKSLLLQRPDLKIVLMSATLNAEKVSEFFGGCPIMQVPGRTFPVDIRYLEDAIELTGWQVKEGTQYAKRLNDKFNRGKSKGEWNEDTIMMDEDEEGKPIEVKLEKRYSESTVASVNMLDERVIPYDLIMRLLECICFQRPEYMSFSPAILIFMPGLAEIRRMHDTLVEHPVFGAQGFILYPLHSTISSENQSAVFDIPPPGVRKIVIATNIAETGITIPDITCVIDTGKHREMRFDEKRQISRLVDTFVARSNAAQRRGRAGRVQTGLCFHLFTKLRHDTQMADSPLPEMLRLSLSDLALRIKIMNVKIGDNIEDVLTRAMDPPSQVNIQRAISSLIEVRALTPSEEITPMGRLLSKLPVDVHLGKFLLVAALFGCLDPALTIAATLNAKSPFLTPFGHEAEADRAKLGFMIENSDFLTLHNAFSSWRRACGNSGFARKFCRTNYLSHQNLQQIEELRQQLLGYLIDTSFINVDRSYVKELNKARYGRNRSSRFVYPPPELDRNATDFSLLNAAMVAGLYPRIISIDAASGQLRTIMNNQAVAFHPSSVNFGFQRRPRDLGVNHLCYFTIMQSKKLYAWETGGVDDVSMLLLCGEIDTKLVAESVALDRKIRFRASPKTNLAVKYLREQLSSILAALMRGRALTETQQRWYELAVLLMGRQKPDAENGSETVVTIIKRHAAS</sequence>
<evidence type="ECO:0000256" key="2">
    <source>
        <dbReference type="ARBA" id="ARBA00012552"/>
    </source>
</evidence>
<dbReference type="FunFam" id="1.20.120.1080:FF:000002">
    <property type="entry name" value="Putative ATP-dependent RNA helicase DHX36"/>
    <property type="match status" value="1"/>
</dbReference>
<evidence type="ECO:0000256" key="12">
    <source>
        <dbReference type="SAM" id="MobiDB-lite"/>
    </source>
</evidence>
<evidence type="ECO:0000256" key="4">
    <source>
        <dbReference type="ARBA" id="ARBA00022640"/>
    </source>
</evidence>
<comment type="catalytic activity">
    <reaction evidence="11">
        <text>ATP + H2O = ADP + phosphate + H(+)</text>
        <dbReference type="Rhea" id="RHEA:13065"/>
        <dbReference type="ChEBI" id="CHEBI:15377"/>
        <dbReference type="ChEBI" id="CHEBI:15378"/>
        <dbReference type="ChEBI" id="CHEBI:30616"/>
        <dbReference type="ChEBI" id="CHEBI:43474"/>
        <dbReference type="ChEBI" id="CHEBI:456216"/>
        <dbReference type="EC" id="3.6.4.13"/>
    </reaction>
</comment>
<proteinExistence type="predicted"/>
<protein>
    <recommendedName>
        <fullName evidence="2">RNA helicase</fullName>
        <ecNumber evidence="2">3.6.4.13</ecNumber>
    </recommendedName>
</protein>
<dbReference type="InterPro" id="IPR007502">
    <property type="entry name" value="Helicase-assoc_dom"/>
</dbReference>
<evidence type="ECO:0000313" key="16">
    <source>
        <dbReference type="Proteomes" id="UP000077266"/>
    </source>
</evidence>
<feature type="domain" description="Helicase ATP-binding" evidence="13">
    <location>
        <begin position="641"/>
        <end position="819"/>
    </location>
</feature>
<dbReference type="InterPro" id="IPR001650">
    <property type="entry name" value="Helicase_C-like"/>
</dbReference>
<evidence type="ECO:0000256" key="10">
    <source>
        <dbReference type="ARBA" id="ARBA00022946"/>
    </source>
</evidence>
<keyword evidence="4" id="KW-0934">Plastid</keyword>
<evidence type="ECO:0000256" key="9">
    <source>
        <dbReference type="ARBA" id="ARBA00022884"/>
    </source>
</evidence>
<evidence type="ECO:0000256" key="7">
    <source>
        <dbReference type="ARBA" id="ARBA00022806"/>
    </source>
</evidence>
<dbReference type="GO" id="GO:0005524">
    <property type="term" value="F:ATP binding"/>
    <property type="evidence" value="ECO:0007669"/>
    <property type="project" value="UniProtKB-KW"/>
</dbReference>
<name>A0A166A3Z0_EXIGL</name>
<keyword evidence="6 15" id="KW-0378">Hydrolase</keyword>
<keyword evidence="5" id="KW-0547">Nucleotide-binding</keyword>
<feature type="compositionally biased region" description="Polar residues" evidence="12">
    <location>
        <begin position="36"/>
        <end position="45"/>
    </location>
</feature>
<dbReference type="Gene3D" id="1.20.120.1080">
    <property type="match status" value="1"/>
</dbReference>
<evidence type="ECO:0000259" key="14">
    <source>
        <dbReference type="PROSITE" id="PS51194"/>
    </source>
</evidence>
<dbReference type="CDD" id="cd18791">
    <property type="entry name" value="SF2_C_RHA"/>
    <property type="match status" value="1"/>
</dbReference>
<gene>
    <name evidence="15" type="ORF">EXIGLDRAFT_619675</name>
</gene>
<accession>A0A166A3Z0</accession>
<dbReference type="SMART" id="SM00847">
    <property type="entry name" value="HA2"/>
    <property type="match status" value="1"/>
</dbReference>
<evidence type="ECO:0000259" key="13">
    <source>
        <dbReference type="PROSITE" id="PS51192"/>
    </source>
</evidence>
<dbReference type="SUPFAM" id="SSF52540">
    <property type="entry name" value="P-loop containing nucleoside triphosphate hydrolases"/>
    <property type="match status" value="1"/>
</dbReference>
<dbReference type="InParanoid" id="A0A166A3Z0"/>
<dbReference type="GO" id="GO:0003724">
    <property type="term" value="F:RNA helicase activity"/>
    <property type="evidence" value="ECO:0007669"/>
    <property type="project" value="UniProtKB-EC"/>
</dbReference>
<dbReference type="SMART" id="SM00487">
    <property type="entry name" value="DEXDc"/>
    <property type="match status" value="1"/>
</dbReference>
<dbReference type="InterPro" id="IPR011709">
    <property type="entry name" value="DEAD-box_helicase_OB_fold"/>
</dbReference>
<dbReference type="OrthoDB" id="5600252at2759"/>
<evidence type="ECO:0000256" key="5">
    <source>
        <dbReference type="ARBA" id="ARBA00022741"/>
    </source>
</evidence>
<dbReference type="Pfam" id="PF00270">
    <property type="entry name" value="DEAD"/>
    <property type="match status" value="1"/>
</dbReference>
<dbReference type="PROSITE" id="PS51194">
    <property type="entry name" value="HELICASE_CTER"/>
    <property type="match status" value="1"/>
</dbReference>
<evidence type="ECO:0000256" key="3">
    <source>
        <dbReference type="ARBA" id="ARBA00022528"/>
    </source>
</evidence>
<dbReference type="GO" id="GO:0016787">
    <property type="term" value="F:hydrolase activity"/>
    <property type="evidence" value="ECO:0007669"/>
    <property type="project" value="UniProtKB-KW"/>
</dbReference>
<keyword evidence="10" id="KW-0809">Transit peptide</keyword>
<feature type="compositionally biased region" description="Low complexity" evidence="12">
    <location>
        <begin position="268"/>
        <end position="286"/>
    </location>
</feature>
<dbReference type="FunFam" id="3.40.50.300:FF:000500">
    <property type="entry name" value="ATP-dependent RNA helicase DHX29"/>
    <property type="match status" value="1"/>
</dbReference>
<reference evidence="15 16" key="1">
    <citation type="journal article" date="2016" name="Mol. Biol. Evol.">
        <title>Comparative Genomics of Early-Diverging Mushroom-Forming Fungi Provides Insights into the Origins of Lignocellulose Decay Capabilities.</title>
        <authorList>
            <person name="Nagy L.G."/>
            <person name="Riley R."/>
            <person name="Tritt A."/>
            <person name="Adam C."/>
            <person name="Daum C."/>
            <person name="Floudas D."/>
            <person name="Sun H."/>
            <person name="Yadav J.S."/>
            <person name="Pangilinan J."/>
            <person name="Larsson K.H."/>
            <person name="Matsuura K."/>
            <person name="Barry K."/>
            <person name="Labutti K."/>
            <person name="Kuo R."/>
            <person name="Ohm R.A."/>
            <person name="Bhattacharya S.S."/>
            <person name="Shirouzu T."/>
            <person name="Yoshinaga Y."/>
            <person name="Martin F.M."/>
            <person name="Grigoriev I.V."/>
            <person name="Hibbett D.S."/>
        </authorList>
    </citation>
    <scope>NUCLEOTIDE SEQUENCE [LARGE SCALE GENOMIC DNA]</scope>
    <source>
        <strain evidence="15 16">HHB12029</strain>
    </source>
</reference>
<dbReference type="SMART" id="SM00490">
    <property type="entry name" value="HELICc"/>
    <property type="match status" value="1"/>
</dbReference>
<dbReference type="InterPro" id="IPR027417">
    <property type="entry name" value="P-loop_NTPase"/>
</dbReference>
<comment type="subcellular location">
    <subcellularLocation>
        <location evidence="1">Plastid</location>
        <location evidence="1">Chloroplast</location>
    </subcellularLocation>
</comment>
<dbReference type="PROSITE" id="PS51192">
    <property type="entry name" value="HELICASE_ATP_BIND_1"/>
    <property type="match status" value="1"/>
</dbReference>
<keyword evidence="3" id="KW-0150">Chloroplast</keyword>
<dbReference type="EC" id="3.6.4.13" evidence="2"/>
<evidence type="ECO:0000256" key="1">
    <source>
        <dbReference type="ARBA" id="ARBA00004229"/>
    </source>
</evidence>
<feature type="compositionally biased region" description="Low complexity" evidence="12">
    <location>
        <begin position="49"/>
        <end position="62"/>
    </location>
</feature>
<organism evidence="15 16">
    <name type="scientific">Exidia glandulosa HHB12029</name>
    <dbReference type="NCBI Taxonomy" id="1314781"/>
    <lineage>
        <taxon>Eukaryota</taxon>
        <taxon>Fungi</taxon>
        <taxon>Dikarya</taxon>
        <taxon>Basidiomycota</taxon>
        <taxon>Agaricomycotina</taxon>
        <taxon>Agaricomycetes</taxon>
        <taxon>Auriculariales</taxon>
        <taxon>Exidiaceae</taxon>
        <taxon>Exidia</taxon>
    </lineage>
</organism>
<dbReference type="GO" id="GO:0003723">
    <property type="term" value="F:RNA binding"/>
    <property type="evidence" value="ECO:0007669"/>
    <property type="project" value="UniProtKB-KW"/>
</dbReference>
<evidence type="ECO:0000313" key="15">
    <source>
        <dbReference type="EMBL" id="KZV88269.1"/>
    </source>
</evidence>
<feature type="domain" description="Helicase C-terminal" evidence="14">
    <location>
        <begin position="919"/>
        <end position="1087"/>
    </location>
</feature>
<dbReference type="Pfam" id="PF07717">
    <property type="entry name" value="OB_NTP_bind"/>
    <property type="match status" value="1"/>
</dbReference>
<dbReference type="FunCoup" id="A0A166A3Z0">
    <property type="interactions" value="447"/>
</dbReference>
<feature type="region of interest" description="Disordered" evidence="12">
    <location>
        <begin position="251"/>
        <end position="299"/>
    </location>
</feature>
<dbReference type="STRING" id="1314781.A0A166A3Z0"/>
<evidence type="ECO:0000256" key="11">
    <source>
        <dbReference type="ARBA" id="ARBA00047984"/>
    </source>
</evidence>
<dbReference type="Pfam" id="PF21010">
    <property type="entry name" value="HA2_C"/>
    <property type="match status" value="1"/>
</dbReference>
<feature type="region of interest" description="Disordered" evidence="12">
    <location>
        <begin position="226"/>
        <end position="245"/>
    </location>
</feature>
<keyword evidence="16" id="KW-1185">Reference proteome</keyword>
<dbReference type="Proteomes" id="UP000077266">
    <property type="component" value="Unassembled WGS sequence"/>
</dbReference>